<feature type="region of interest" description="Disordered" evidence="1">
    <location>
        <begin position="50"/>
        <end position="69"/>
    </location>
</feature>
<organism evidence="2">
    <name type="scientific">Arundo donax</name>
    <name type="common">Giant reed</name>
    <name type="synonym">Donax arundinaceus</name>
    <dbReference type="NCBI Taxonomy" id="35708"/>
    <lineage>
        <taxon>Eukaryota</taxon>
        <taxon>Viridiplantae</taxon>
        <taxon>Streptophyta</taxon>
        <taxon>Embryophyta</taxon>
        <taxon>Tracheophyta</taxon>
        <taxon>Spermatophyta</taxon>
        <taxon>Magnoliopsida</taxon>
        <taxon>Liliopsida</taxon>
        <taxon>Poales</taxon>
        <taxon>Poaceae</taxon>
        <taxon>PACMAD clade</taxon>
        <taxon>Arundinoideae</taxon>
        <taxon>Arundineae</taxon>
        <taxon>Arundo</taxon>
    </lineage>
</organism>
<name>A0A0A9HU14_ARUDO</name>
<evidence type="ECO:0000256" key="1">
    <source>
        <dbReference type="SAM" id="MobiDB-lite"/>
    </source>
</evidence>
<evidence type="ECO:0000313" key="2">
    <source>
        <dbReference type="EMBL" id="JAE36423.1"/>
    </source>
</evidence>
<dbReference type="AlphaFoldDB" id="A0A0A9HU14"/>
<reference evidence="2" key="1">
    <citation type="submission" date="2014-09" db="EMBL/GenBank/DDBJ databases">
        <authorList>
            <person name="Magalhaes I.L.F."/>
            <person name="Oliveira U."/>
            <person name="Santos F.R."/>
            <person name="Vidigal T.H.D.A."/>
            <person name="Brescovit A.D."/>
            <person name="Santos A.J."/>
        </authorList>
    </citation>
    <scope>NUCLEOTIDE SEQUENCE</scope>
    <source>
        <tissue evidence="2">Shoot tissue taken approximately 20 cm above the soil surface</tissue>
    </source>
</reference>
<dbReference type="EMBL" id="GBRH01161473">
    <property type="protein sequence ID" value="JAE36423.1"/>
    <property type="molecule type" value="Transcribed_RNA"/>
</dbReference>
<protein>
    <submittedName>
        <fullName evidence="2">Uncharacterized protein</fullName>
    </submittedName>
</protein>
<accession>A0A0A9HU14</accession>
<reference evidence="2" key="2">
    <citation type="journal article" date="2015" name="Data Brief">
        <title>Shoot transcriptome of the giant reed, Arundo donax.</title>
        <authorList>
            <person name="Barrero R.A."/>
            <person name="Guerrero F.D."/>
            <person name="Moolhuijzen P."/>
            <person name="Goolsby J.A."/>
            <person name="Tidwell J."/>
            <person name="Bellgard S.E."/>
            <person name="Bellgard M.I."/>
        </authorList>
    </citation>
    <scope>NUCLEOTIDE SEQUENCE</scope>
    <source>
        <tissue evidence="2">Shoot tissue taken approximately 20 cm above the soil surface</tissue>
    </source>
</reference>
<proteinExistence type="predicted"/>
<sequence>MLSRITSWMWAARSTMRPRSQWICRKRRIHRPTPCTLWSIWLRMSTSPRTLSQGAMPSRSSSWMTISSA</sequence>